<accession>A0A9X3J5J0</accession>
<dbReference type="Pfam" id="PF01575">
    <property type="entry name" value="MaoC_dehydratas"/>
    <property type="match status" value="1"/>
</dbReference>
<dbReference type="PANTHER" id="PTHR43664:SF1">
    <property type="entry name" value="BETA-METHYLMALYL-COA DEHYDRATASE"/>
    <property type="match status" value="1"/>
</dbReference>
<dbReference type="Gene3D" id="3.10.129.10">
    <property type="entry name" value="Hotdog Thioesterase"/>
    <property type="match status" value="1"/>
</dbReference>
<evidence type="ECO:0000313" key="3">
    <source>
        <dbReference type="Proteomes" id="UP001145087"/>
    </source>
</evidence>
<evidence type="ECO:0000259" key="1">
    <source>
        <dbReference type="Pfam" id="PF01575"/>
    </source>
</evidence>
<protein>
    <submittedName>
        <fullName evidence="2">MaoC/PaaZ C-terminal domain-containing protein</fullName>
    </submittedName>
</protein>
<dbReference type="EMBL" id="JAPOHD010000012">
    <property type="protein sequence ID" value="MCY1719952.1"/>
    <property type="molecule type" value="Genomic_DNA"/>
</dbReference>
<dbReference type="SUPFAM" id="SSF54637">
    <property type="entry name" value="Thioesterase/thiol ester dehydrase-isomerase"/>
    <property type="match status" value="1"/>
</dbReference>
<dbReference type="PANTHER" id="PTHR43664">
    <property type="entry name" value="MONOAMINE OXIDASE-RELATED"/>
    <property type="match status" value="1"/>
</dbReference>
<dbReference type="InterPro" id="IPR002539">
    <property type="entry name" value="MaoC-like_dom"/>
</dbReference>
<dbReference type="Proteomes" id="UP001145087">
    <property type="component" value="Unassembled WGS sequence"/>
</dbReference>
<name>A0A9X3J5J0_9BACT</name>
<dbReference type="InterPro" id="IPR029069">
    <property type="entry name" value="HotDog_dom_sf"/>
</dbReference>
<organism evidence="2 3">
    <name type="scientific">Draconibacterium aestuarii</name>
    <dbReference type="NCBI Taxonomy" id="2998507"/>
    <lineage>
        <taxon>Bacteria</taxon>
        <taxon>Pseudomonadati</taxon>
        <taxon>Bacteroidota</taxon>
        <taxon>Bacteroidia</taxon>
        <taxon>Marinilabiliales</taxon>
        <taxon>Prolixibacteraceae</taxon>
        <taxon>Draconibacterium</taxon>
    </lineage>
</organism>
<keyword evidence="3" id="KW-1185">Reference proteome</keyword>
<sequence length="151" mass="17241">MKEEAKFYEDFEIGETKMTPARTITETDIVMHAMHSGDWMPHHTDAEWCKGQPFKKPIMHGNGTFSISTGLTFLGEKLNPHAMSYGYNKIRYPNNVFAGDTIKVETKVISKEEHPKRPTHGLITEAKTTLNQKGECVCYAEHILFVEKRNP</sequence>
<dbReference type="RefSeq" id="WP_343332284.1">
    <property type="nucleotide sequence ID" value="NZ_JAPOHD010000012.1"/>
</dbReference>
<reference evidence="2" key="1">
    <citation type="submission" date="2022-11" db="EMBL/GenBank/DDBJ databases">
        <title>Marilongibacter aestuarii gen. nov., sp. nov., isolated from tidal flat sediment.</title>
        <authorList>
            <person name="Jiayan W."/>
        </authorList>
    </citation>
    <scope>NUCLEOTIDE SEQUENCE</scope>
    <source>
        <strain evidence="2">Z1-6</strain>
    </source>
</reference>
<comment type="caution">
    <text evidence="2">The sequence shown here is derived from an EMBL/GenBank/DDBJ whole genome shotgun (WGS) entry which is preliminary data.</text>
</comment>
<gene>
    <name evidence="2" type="ORF">OU798_06330</name>
</gene>
<evidence type="ECO:0000313" key="2">
    <source>
        <dbReference type="EMBL" id="MCY1719952.1"/>
    </source>
</evidence>
<dbReference type="InterPro" id="IPR052342">
    <property type="entry name" value="MCH/BMMD"/>
</dbReference>
<dbReference type="AlphaFoldDB" id="A0A9X3J5J0"/>
<proteinExistence type="predicted"/>
<feature type="domain" description="MaoC-like" evidence="1">
    <location>
        <begin position="13"/>
        <end position="115"/>
    </location>
</feature>